<dbReference type="PANTHER" id="PTHR34053">
    <property type="entry name" value="PROTEIN ULTRAPETALA 1"/>
    <property type="match status" value="1"/>
</dbReference>
<feature type="transmembrane region" description="Helical" evidence="1">
    <location>
        <begin position="41"/>
        <end position="60"/>
    </location>
</feature>
<sequence>MNGGRNPTMAAAILTAIVPSISTNGIGIPSFYLTTTTALTILNAVAAAISIIVSAAFANVPNWKTKVWVLNSNGAKIKLGETCLLRCYKGDEYVRPHNQVSHRDEFLVCTSCNKVRRFELKSREDGHANTWKKGAQDDIVDAASNQIAEAASTVCVLDAICAGLRIVDVEHALSSLQIT</sequence>
<keyword evidence="1" id="KW-0812">Transmembrane</keyword>
<name>A0A5N6N8J0_9ASTR</name>
<comment type="caution">
    <text evidence="3">The sequence shown here is derived from an EMBL/GenBank/DDBJ whole genome shotgun (WGS) entry which is preliminary data.</text>
</comment>
<dbReference type="InterPro" id="IPR020533">
    <property type="entry name" value="Developmental_reg_ULTRAPETALA"/>
</dbReference>
<dbReference type="GO" id="GO:0005829">
    <property type="term" value="C:cytosol"/>
    <property type="evidence" value="ECO:0007669"/>
    <property type="project" value="TreeGrafter"/>
</dbReference>
<protein>
    <recommendedName>
        <fullName evidence="2">ULTRAPETALA1/2 SAND domain-containing protein</fullName>
    </recommendedName>
</protein>
<keyword evidence="4" id="KW-1185">Reference proteome</keyword>
<evidence type="ECO:0000259" key="2">
    <source>
        <dbReference type="Pfam" id="PF23292"/>
    </source>
</evidence>
<evidence type="ECO:0000313" key="4">
    <source>
        <dbReference type="Proteomes" id="UP000326396"/>
    </source>
</evidence>
<gene>
    <name evidence="3" type="ORF">E3N88_26152</name>
</gene>
<reference evidence="3 4" key="1">
    <citation type="submission" date="2019-05" db="EMBL/GenBank/DDBJ databases">
        <title>Mikania micrantha, genome provides insights into the molecular mechanism of rapid growth.</title>
        <authorList>
            <person name="Liu B."/>
        </authorList>
    </citation>
    <scope>NUCLEOTIDE SEQUENCE [LARGE SCALE GENOMIC DNA]</scope>
    <source>
        <strain evidence="3">NLD-2019</strain>
        <tissue evidence="3">Leaf</tissue>
    </source>
</reference>
<dbReference type="EMBL" id="SZYD01000013">
    <property type="protein sequence ID" value="KAD4385983.1"/>
    <property type="molecule type" value="Genomic_DNA"/>
</dbReference>
<dbReference type="Proteomes" id="UP000326396">
    <property type="component" value="Linkage Group LG3"/>
</dbReference>
<dbReference type="AlphaFoldDB" id="A0A5N6N8J0"/>
<accession>A0A5N6N8J0</accession>
<keyword evidence="1" id="KW-1133">Transmembrane helix</keyword>
<evidence type="ECO:0000313" key="3">
    <source>
        <dbReference type="EMBL" id="KAD4385983.1"/>
    </source>
</evidence>
<evidence type="ECO:0000256" key="1">
    <source>
        <dbReference type="SAM" id="Phobius"/>
    </source>
</evidence>
<proteinExistence type="predicted"/>
<dbReference type="PANTHER" id="PTHR34053:SF10">
    <property type="entry name" value="DEVELOPMENTAL REGULATOR, ULTRAPETALA"/>
    <property type="match status" value="1"/>
</dbReference>
<dbReference type="Pfam" id="PF23292">
    <property type="entry name" value="SAND_ULT1"/>
    <property type="match status" value="1"/>
</dbReference>
<dbReference type="GO" id="GO:0005634">
    <property type="term" value="C:nucleus"/>
    <property type="evidence" value="ECO:0007669"/>
    <property type="project" value="TreeGrafter"/>
</dbReference>
<feature type="domain" description="ULTRAPETALA1/2 SAND" evidence="2">
    <location>
        <begin position="59"/>
        <end position="88"/>
    </location>
</feature>
<keyword evidence="1" id="KW-0472">Membrane</keyword>
<dbReference type="InterPro" id="IPR057011">
    <property type="entry name" value="ULT1/2_SAND"/>
</dbReference>
<organism evidence="3 4">
    <name type="scientific">Mikania micrantha</name>
    <name type="common">bitter vine</name>
    <dbReference type="NCBI Taxonomy" id="192012"/>
    <lineage>
        <taxon>Eukaryota</taxon>
        <taxon>Viridiplantae</taxon>
        <taxon>Streptophyta</taxon>
        <taxon>Embryophyta</taxon>
        <taxon>Tracheophyta</taxon>
        <taxon>Spermatophyta</taxon>
        <taxon>Magnoliopsida</taxon>
        <taxon>eudicotyledons</taxon>
        <taxon>Gunneridae</taxon>
        <taxon>Pentapetalae</taxon>
        <taxon>asterids</taxon>
        <taxon>campanulids</taxon>
        <taxon>Asterales</taxon>
        <taxon>Asteraceae</taxon>
        <taxon>Asteroideae</taxon>
        <taxon>Heliantheae alliance</taxon>
        <taxon>Eupatorieae</taxon>
        <taxon>Mikania</taxon>
    </lineage>
</organism>